<dbReference type="AlphaFoldDB" id="A0A183GS90"/>
<keyword evidence="2" id="KW-1185">Reference proteome</keyword>
<protein>
    <submittedName>
        <fullName evidence="3">HTH_Tnp_Tc3_1 domain-containing protein</fullName>
    </submittedName>
</protein>
<feature type="domain" description="Tc3 transposase DNA binding" evidence="1">
    <location>
        <begin position="98"/>
        <end position="142"/>
    </location>
</feature>
<dbReference type="Proteomes" id="UP000050761">
    <property type="component" value="Unassembled WGS sequence"/>
</dbReference>
<dbReference type="Gene3D" id="1.10.10.60">
    <property type="entry name" value="Homeodomain-like"/>
    <property type="match status" value="1"/>
</dbReference>
<proteinExistence type="predicted"/>
<accession>A0A183GS90</accession>
<evidence type="ECO:0000313" key="2">
    <source>
        <dbReference type="Proteomes" id="UP000050761"/>
    </source>
</evidence>
<organism evidence="2 3">
    <name type="scientific">Heligmosomoides polygyrus</name>
    <name type="common">Parasitic roundworm</name>
    <dbReference type="NCBI Taxonomy" id="6339"/>
    <lineage>
        <taxon>Eukaryota</taxon>
        <taxon>Metazoa</taxon>
        <taxon>Ecdysozoa</taxon>
        <taxon>Nematoda</taxon>
        <taxon>Chromadorea</taxon>
        <taxon>Rhabditida</taxon>
        <taxon>Rhabditina</taxon>
        <taxon>Rhabditomorpha</taxon>
        <taxon>Strongyloidea</taxon>
        <taxon>Heligmosomidae</taxon>
        <taxon>Heligmosomoides</taxon>
    </lineage>
</organism>
<reference evidence="3" key="1">
    <citation type="submission" date="2019-09" db="UniProtKB">
        <authorList>
            <consortium name="WormBaseParasite"/>
        </authorList>
    </citation>
    <scope>IDENTIFICATION</scope>
</reference>
<dbReference type="InterPro" id="IPR025898">
    <property type="entry name" value="Tc3_transposase_DNA-bd_dom"/>
</dbReference>
<sequence>LLYKKRDVQDIGNDRPICLLSVVYKLFTRVTLNRITRTLDEGQPCEQAGFLRGFSTIDHIHTIAKLIEVSREFKLPLCLTKHNATIREESFTKAEYGRGPMLSTEEEAQIKTLKDAEVGGRQISIQLKRSRNPIGTLLKNPVQ</sequence>
<dbReference type="WBParaSite" id="HPBE_0002556001-mRNA-1">
    <property type="protein sequence ID" value="HPBE_0002556001-mRNA-1"/>
    <property type="gene ID" value="HPBE_0002556001"/>
</dbReference>
<dbReference type="Pfam" id="PF11427">
    <property type="entry name" value="HTH_Tnp_Tc3_1"/>
    <property type="match status" value="1"/>
</dbReference>
<evidence type="ECO:0000259" key="1">
    <source>
        <dbReference type="Pfam" id="PF11427"/>
    </source>
</evidence>
<name>A0A183GS90_HELPZ</name>
<dbReference type="GO" id="GO:0003677">
    <property type="term" value="F:DNA binding"/>
    <property type="evidence" value="ECO:0007669"/>
    <property type="project" value="InterPro"/>
</dbReference>
<evidence type="ECO:0000313" key="3">
    <source>
        <dbReference type="WBParaSite" id="HPBE_0002556001-mRNA-1"/>
    </source>
</evidence>